<evidence type="ECO:0000256" key="7">
    <source>
        <dbReference type="ARBA" id="ARBA00023136"/>
    </source>
</evidence>
<keyword evidence="5 9" id="KW-1133">Transmembrane helix</keyword>
<keyword evidence="11" id="KW-1185">Reference proteome</keyword>
<dbReference type="PANTHER" id="PTHR33281">
    <property type="entry name" value="UPF0187 PROTEIN YNEE"/>
    <property type="match status" value="1"/>
</dbReference>
<dbReference type="EMBL" id="JH921454">
    <property type="protein sequence ID" value="EKD12732.1"/>
    <property type="molecule type" value="Genomic_DNA"/>
</dbReference>
<dbReference type="eggNOG" id="ENOG502QTRI">
    <property type="taxonomic scope" value="Eukaryota"/>
</dbReference>
<evidence type="ECO:0000256" key="8">
    <source>
        <dbReference type="SAM" id="MobiDB-lite"/>
    </source>
</evidence>
<feature type="compositionally biased region" description="Polar residues" evidence="8">
    <location>
        <begin position="56"/>
        <end position="70"/>
    </location>
</feature>
<evidence type="ECO:0000256" key="3">
    <source>
        <dbReference type="ARBA" id="ARBA00022475"/>
    </source>
</evidence>
<dbReference type="InterPro" id="IPR044669">
    <property type="entry name" value="YneE/VCCN1/2-like"/>
</dbReference>
<keyword evidence="3" id="KW-1003">Cell membrane</keyword>
<name>K1WKH3_MARBU</name>
<evidence type="ECO:0000256" key="1">
    <source>
        <dbReference type="ARBA" id="ARBA00004651"/>
    </source>
</evidence>
<dbReference type="AlphaFoldDB" id="K1WKH3"/>
<evidence type="ECO:0000256" key="5">
    <source>
        <dbReference type="ARBA" id="ARBA00022989"/>
    </source>
</evidence>
<feature type="transmembrane region" description="Helical" evidence="9">
    <location>
        <begin position="114"/>
        <end position="136"/>
    </location>
</feature>
<evidence type="ECO:0000256" key="6">
    <source>
        <dbReference type="ARBA" id="ARBA00023065"/>
    </source>
</evidence>
<evidence type="ECO:0000313" key="11">
    <source>
        <dbReference type="Proteomes" id="UP000006753"/>
    </source>
</evidence>
<feature type="compositionally biased region" description="Low complexity" evidence="8">
    <location>
        <begin position="8"/>
        <end position="31"/>
    </location>
</feature>
<dbReference type="GeneID" id="18764896"/>
<dbReference type="GO" id="GO:0005886">
    <property type="term" value="C:plasma membrane"/>
    <property type="evidence" value="ECO:0007669"/>
    <property type="project" value="UniProtKB-SubCell"/>
</dbReference>
<gene>
    <name evidence="10" type="ORF">MBM_08961</name>
</gene>
<dbReference type="Proteomes" id="UP000006753">
    <property type="component" value="Unassembled WGS sequence"/>
</dbReference>
<keyword evidence="4 9" id="KW-0812">Transmembrane</keyword>
<dbReference type="OMA" id="FEPYTAY"/>
<feature type="transmembrane region" description="Helical" evidence="9">
    <location>
        <begin position="347"/>
        <end position="366"/>
    </location>
</feature>
<sequence>MADEIVSTTARANHNGGAGARGAATSGSDATPIVEKPVPPPAHKSRHSTWTKDMSDFQSSGTPSSVNGTNRHSKMMELHTSVDLGDYFVGPRNMDSHSKLPYFMRLHGSVTPRMLLPLALVAGWSTAITCISKFVYPLMVNSVLLTVLGFVVGLALSFRSTTAYERYTEGRKAWATLAVHARHLARSIWVHIDERPEQAKEDLLSKVTAINLILAFAVSLKHKLRFEPYVHYPDIHSLVSHLDTFALAAHKPENTVEEKHSPWKAVGIYLGISFAESNPRKLIKRADRPLGNLPLEILTYISSYIEETSENGTLKSPVVTGALLSTMETLTDTQASAERVLTTPLPVGYNILISQIVLLYVYLLPFQLYSTLGWITIPGTIAAAYIILGLAAIGFELENPFGNDVNDLPLDSYCMDLANDLNVLTSVPAPRFSDVVRGCGGNTENKVLWPLSNSGFDDWEARTVQDIRSALKAKVMAARGCCDNGSMDGDTLQA</sequence>
<reference evidence="10 11" key="1">
    <citation type="journal article" date="2012" name="BMC Genomics">
        <title>Sequencing the genome of Marssonina brunnea reveals fungus-poplar co-evolution.</title>
        <authorList>
            <person name="Zhu S."/>
            <person name="Cao Y.-Z."/>
            <person name="Jiang C."/>
            <person name="Tan B.-Y."/>
            <person name="Wang Z."/>
            <person name="Feng S."/>
            <person name="Zhang L."/>
            <person name="Su X.-H."/>
            <person name="Brejova B."/>
            <person name="Vinar T."/>
            <person name="Xu M."/>
            <person name="Wang M.-X."/>
            <person name="Zhang S.-G."/>
            <person name="Huang M.-R."/>
            <person name="Wu R."/>
            <person name="Zhou Y."/>
        </authorList>
    </citation>
    <scope>NUCLEOTIDE SEQUENCE [LARGE SCALE GENOMIC DNA]</scope>
    <source>
        <strain evidence="10 11">MB_m1</strain>
    </source>
</reference>
<evidence type="ECO:0000256" key="4">
    <source>
        <dbReference type="ARBA" id="ARBA00022692"/>
    </source>
</evidence>
<keyword evidence="7 9" id="KW-0472">Membrane</keyword>
<proteinExistence type="predicted"/>
<dbReference type="KEGG" id="mbe:MBM_08961"/>
<evidence type="ECO:0000256" key="2">
    <source>
        <dbReference type="ARBA" id="ARBA00022448"/>
    </source>
</evidence>
<feature type="region of interest" description="Disordered" evidence="8">
    <location>
        <begin position="1"/>
        <end position="71"/>
    </location>
</feature>
<organism evidence="10 11">
    <name type="scientific">Marssonina brunnea f. sp. multigermtubi (strain MB_m1)</name>
    <name type="common">Marssonina leaf spot fungus</name>
    <dbReference type="NCBI Taxonomy" id="1072389"/>
    <lineage>
        <taxon>Eukaryota</taxon>
        <taxon>Fungi</taxon>
        <taxon>Dikarya</taxon>
        <taxon>Ascomycota</taxon>
        <taxon>Pezizomycotina</taxon>
        <taxon>Leotiomycetes</taxon>
        <taxon>Helotiales</taxon>
        <taxon>Drepanopezizaceae</taxon>
        <taxon>Drepanopeziza</taxon>
    </lineage>
</organism>
<dbReference type="Pfam" id="PF25539">
    <property type="entry name" value="Bestrophin_2"/>
    <property type="match status" value="1"/>
</dbReference>
<dbReference type="HOGENOM" id="CLU_029790_1_1_1"/>
<evidence type="ECO:0000256" key="9">
    <source>
        <dbReference type="SAM" id="Phobius"/>
    </source>
</evidence>
<dbReference type="RefSeq" id="XP_007296850.1">
    <property type="nucleotide sequence ID" value="XM_007296788.1"/>
</dbReference>
<keyword evidence="2" id="KW-0813">Transport</keyword>
<dbReference type="OrthoDB" id="1368at2759"/>
<dbReference type="PANTHER" id="PTHR33281:SF19">
    <property type="entry name" value="VOLTAGE-DEPENDENT ANION CHANNEL-FORMING PROTEIN YNEE"/>
    <property type="match status" value="1"/>
</dbReference>
<feature type="transmembrane region" description="Helical" evidence="9">
    <location>
        <begin position="142"/>
        <end position="158"/>
    </location>
</feature>
<accession>K1WKH3</accession>
<dbReference type="GO" id="GO:0005254">
    <property type="term" value="F:chloride channel activity"/>
    <property type="evidence" value="ECO:0007669"/>
    <property type="project" value="InterPro"/>
</dbReference>
<feature type="transmembrane region" description="Helical" evidence="9">
    <location>
        <begin position="372"/>
        <end position="393"/>
    </location>
</feature>
<evidence type="ECO:0000313" key="10">
    <source>
        <dbReference type="EMBL" id="EKD12732.1"/>
    </source>
</evidence>
<protein>
    <submittedName>
        <fullName evidence="10">UPF0187 domain membrane protein</fullName>
    </submittedName>
</protein>
<keyword evidence="6" id="KW-0406">Ion transport</keyword>
<dbReference type="InParanoid" id="K1WKH3"/>
<comment type="subcellular location">
    <subcellularLocation>
        <location evidence="1">Cell membrane</location>
        <topology evidence="1">Multi-pass membrane protein</topology>
    </subcellularLocation>
</comment>